<dbReference type="InterPro" id="IPR029787">
    <property type="entry name" value="Nucleotide_cyclase"/>
</dbReference>
<dbReference type="PANTHER" id="PTHR43081:SF19">
    <property type="entry name" value="PH-SENSITIVE ADENYLATE CYCLASE RV1264"/>
    <property type="match status" value="1"/>
</dbReference>
<dbReference type="SUPFAM" id="SSF55073">
    <property type="entry name" value="Nucleotide cyclase"/>
    <property type="match status" value="1"/>
</dbReference>
<feature type="repeat" description="TPR" evidence="1">
    <location>
        <begin position="424"/>
        <end position="457"/>
    </location>
</feature>
<dbReference type="InterPro" id="IPR001054">
    <property type="entry name" value="A/G_cyclase"/>
</dbReference>
<protein>
    <submittedName>
        <fullName evidence="3">TolB amino-terminal domain-containing protein</fullName>
    </submittedName>
</protein>
<name>A0A1G7FKG2_9BRAD</name>
<dbReference type="Gene3D" id="3.30.70.1230">
    <property type="entry name" value="Nucleotide cyclase"/>
    <property type="match status" value="1"/>
</dbReference>
<evidence type="ECO:0000259" key="2">
    <source>
        <dbReference type="PROSITE" id="PS50125"/>
    </source>
</evidence>
<dbReference type="EMBL" id="FMZW01000034">
    <property type="protein sequence ID" value="SDE76388.1"/>
    <property type="molecule type" value="Genomic_DNA"/>
</dbReference>
<dbReference type="PANTHER" id="PTHR43081">
    <property type="entry name" value="ADENYLATE CYCLASE, TERMINAL-DIFFERENTIATION SPECIFIC-RELATED"/>
    <property type="match status" value="1"/>
</dbReference>
<dbReference type="GO" id="GO:0006171">
    <property type="term" value="P:cAMP biosynthetic process"/>
    <property type="evidence" value="ECO:0007669"/>
    <property type="project" value="TreeGrafter"/>
</dbReference>
<sequence length="591" mass="65654">MAPERVERRLAAVLAADVAGYSRLMGTDEEGTLARLKAARKNLIDPTIAAHRGRIVKTTGDGMLVEFGSAVDAVRSSVEVQSRMAELNASASQQQRIEFRIGIHVGDIIIDNDDIFGDGVNIAARLENIADPGGICLSDDAYRQIRSKVDAAFEDMGQQNLKNITEPIRAWRMKIGARPSPQRHPTPAESHHMRPFSGKPSIAVLPFQNMSGDSEQEYFADGIAEDVLTTLSKIQELMVIARNSSFAFKGQNRDIREIGQILGARYLLEGSVRKIGNRIRLTAQLIDGRDGGHLWADRFDGNLDDVFDLQDRITQEIVEALEVQLTVGERARVWRKRSGSPLAYEYVLKGRALYVNFARQTHAQARKLFEQALEINASFMPALYLLGLTLTDQARFGWIKDENEAYQAALGCADRALAADPSFGEAYLVIGYVRTYQRRHDEAVAAGETAISLAPSSSDAHHMAGMYHGYAGNFRKAVLYEEHAQRLSPIERNESMVDEARARFHLGDFAAAHDIASRVLRQRPLWLTAQSTLIAALWNLGRQDDARSISTDLLAGHPNFSLARWARLLPYRRQGDLDALVNPLRMAGLPE</sequence>
<evidence type="ECO:0000313" key="4">
    <source>
        <dbReference type="Proteomes" id="UP000199245"/>
    </source>
</evidence>
<dbReference type="SMART" id="SM00044">
    <property type="entry name" value="CYCc"/>
    <property type="match status" value="1"/>
</dbReference>
<dbReference type="GO" id="GO:0035556">
    <property type="term" value="P:intracellular signal transduction"/>
    <property type="evidence" value="ECO:0007669"/>
    <property type="project" value="InterPro"/>
</dbReference>
<dbReference type="InterPro" id="IPR011990">
    <property type="entry name" value="TPR-like_helical_dom_sf"/>
</dbReference>
<feature type="domain" description="Guanylate cyclase" evidence="2">
    <location>
        <begin position="12"/>
        <end position="127"/>
    </location>
</feature>
<dbReference type="Gene3D" id="1.25.40.10">
    <property type="entry name" value="Tetratricopeptide repeat domain"/>
    <property type="match status" value="2"/>
</dbReference>
<reference evidence="3 4" key="1">
    <citation type="submission" date="2016-10" db="EMBL/GenBank/DDBJ databases">
        <authorList>
            <person name="de Groot N.N."/>
        </authorList>
    </citation>
    <scope>NUCLEOTIDE SEQUENCE [LARGE SCALE GENOMIC DNA]</scope>
    <source>
        <strain evidence="3 4">R5</strain>
    </source>
</reference>
<evidence type="ECO:0000313" key="3">
    <source>
        <dbReference type="EMBL" id="SDE76388.1"/>
    </source>
</evidence>
<dbReference type="SMART" id="SM00028">
    <property type="entry name" value="TPR"/>
    <property type="match status" value="3"/>
</dbReference>
<dbReference type="InterPro" id="IPR050697">
    <property type="entry name" value="Adenylyl/Guanylyl_Cyclase_3/4"/>
</dbReference>
<proteinExistence type="predicted"/>
<dbReference type="Proteomes" id="UP000199245">
    <property type="component" value="Unassembled WGS sequence"/>
</dbReference>
<organism evidence="3 4">
    <name type="scientific">Bradyrhizobium brasilense</name>
    <dbReference type="NCBI Taxonomy" id="1419277"/>
    <lineage>
        <taxon>Bacteria</taxon>
        <taxon>Pseudomonadati</taxon>
        <taxon>Pseudomonadota</taxon>
        <taxon>Alphaproteobacteria</taxon>
        <taxon>Hyphomicrobiales</taxon>
        <taxon>Nitrobacteraceae</taxon>
        <taxon>Bradyrhizobium</taxon>
    </lineage>
</organism>
<evidence type="ECO:0000256" key="1">
    <source>
        <dbReference type="PROSITE-ProRule" id="PRU00339"/>
    </source>
</evidence>
<dbReference type="PROSITE" id="PS50005">
    <property type="entry name" value="TPR"/>
    <property type="match status" value="1"/>
</dbReference>
<gene>
    <name evidence="3" type="ORF">SAMN05216337_103448</name>
</gene>
<keyword evidence="1" id="KW-0802">TPR repeat</keyword>
<dbReference type="GO" id="GO:0004016">
    <property type="term" value="F:adenylate cyclase activity"/>
    <property type="evidence" value="ECO:0007669"/>
    <property type="project" value="UniProtKB-ARBA"/>
</dbReference>
<dbReference type="CDD" id="cd07302">
    <property type="entry name" value="CHD"/>
    <property type="match status" value="1"/>
</dbReference>
<dbReference type="AlphaFoldDB" id="A0A1G7FKG2"/>
<accession>A0A1G7FKG2</accession>
<dbReference type="SUPFAM" id="SSF48452">
    <property type="entry name" value="TPR-like"/>
    <property type="match status" value="2"/>
</dbReference>
<dbReference type="Pfam" id="PF00211">
    <property type="entry name" value="Guanylate_cyc"/>
    <property type="match status" value="1"/>
</dbReference>
<dbReference type="Gene3D" id="3.40.50.10070">
    <property type="entry name" value="TolB, N-terminal domain"/>
    <property type="match status" value="1"/>
</dbReference>
<dbReference type="InterPro" id="IPR019734">
    <property type="entry name" value="TPR_rpt"/>
</dbReference>
<dbReference type="PROSITE" id="PS50125">
    <property type="entry name" value="GUANYLATE_CYCLASE_2"/>
    <property type="match status" value="1"/>
</dbReference>